<dbReference type="AlphaFoldDB" id="A0A066XGC5"/>
<dbReference type="InterPro" id="IPR002347">
    <property type="entry name" value="SDR_fam"/>
</dbReference>
<dbReference type="HOGENOM" id="CLU_010194_1_1_1"/>
<sequence>MPHLKGKVVVVTGASSPHSMGIKAACSCAEMGADLALTYSSCKEGAKKNAAELKKEYSVKVKIYKLNVSNYDNVEATTKQIISDFSKIDAFIANAGATADTRINLNGMAYYAKAVSAYFCKRGTGSFVITASISSHIANYPQEQTLYNVAKAGCIYMARSLANKWRDFTRVNSISPRYINTSLSDFVAKET</sequence>
<dbReference type="eggNOG" id="KOG0725">
    <property type="taxonomic scope" value="Eukaryota"/>
</dbReference>
<organism evidence="3 4">
    <name type="scientific">Colletotrichum sublineola</name>
    <name type="common">Sorghum anthracnose fungus</name>
    <dbReference type="NCBI Taxonomy" id="1173701"/>
    <lineage>
        <taxon>Eukaryota</taxon>
        <taxon>Fungi</taxon>
        <taxon>Dikarya</taxon>
        <taxon>Ascomycota</taxon>
        <taxon>Pezizomycotina</taxon>
        <taxon>Sordariomycetes</taxon>
        <taxon>Hypocreomycetidae</taxon>
        <taxon>Glomerellales</taxon>
        <taxon>Glomerellaceae</taxon>
        <taxon>Colletotrichum</taxon>
        <taxon>Colletotrichum graminicola species complex</taxon>
    </lineage>
</organism>
<accession>A0A066XGC5</accession>
<reference evidence="4" key="1">
    <citation type="journal article" date="2014" name="Genome Announc.">
        <title>Draft genome sequence of Colletotrichum sublineola, a destructive pathogen of cultivated sorghum.</title>
        <authorList>
            <person name="Baroncelli R."/>
            <person name="Sanz-Martin J.M."/>
            <person name="Rech G.E."/>
            <person name="Sukno S.A."/>
            <person name="Thon M.R."/>
        </authorList>
    </citation>
    <scope>NUCLEOTIDE SEQUENCE [LARGE SCALE GENOMIC DNA]</scope>
    <source>
        <strain evidence="4">TX430BB</strain>
    </source>
</reference>
<comment type="caution">
    <text evidence="3">The sequence shown here is derived from an EMBL/GenBank/DDBJ whole genome shotgun (WGS) entry which is preliminary data.</text>
</comment>
<evidence type="ECO:0000313" key="4">
    <source>
        <dbReference type="Proteomes" id="UP000027238"/>
    </source>
</evidence>
<dbReference type="OrthoDB" id="10254877at2759"/>
<dbReference type="PANTHER" id="PTHR43008">
    <property type="entry name" value="BENZIL REDUCTASE"/>
    <property type="match status" value="1"/>
</dbReference>
<dbReference type="PRINTS" id="PR00081">
    <property type="entry name" value="GDHRDH"/>
</dbReference>
<evidence type="ECO:0000256" key="1">
    <source>
        <dbReference type="ARBA" id="ARBA00006484"/>
    </source>
</evidence>
<dbReference type="PANTHER" id="PTHR43008:SF3">
    <property type="entry name" value="MANNITOL DEHYDROGENASE"/>
    <property type="match status" value="1"/>
</dbReference>
<keyword evidence="2" id="KW-0560">Oxidoreductase</keyword>
<evidence type="ECO:0000256" key="2">
    <source>
        <dbReference type="ARBA" id="ARBA00023002"/>
    </source>
</evidence>
<evidence type="ECO:0000313" key="3">
    <source>
        <dbReference type="EMBL" id="KDN68223.1"/>
    </source>
</evidence>
<comment type="similarity">
    <text evidence="1">Belongs to the short-chain dehydrogenases/reductases (SDR) family.</text>
</comment>
<gene>
    <name evidence="3" type="ORF">CSUB01_12213</name>
</gene>
<dbReference type="Pfam" id="PF13561">
    <property type="entry name" value="adh_short_C2"/>
    <property type="match status" value="1"/>
</dbReference>
<dbReference type="InterPro" id="IPR036291">
    <property type="entry name" value="NAD(P)-bd_dom_sf"/>
</dbReference>
<dbReference type="SUPFAM" id="SSF51735">
    <property type="entry name" value="NAD(P)-binding Rossmann-fold domains"/>
    <property type="match status" value="1"/>
</dbReference>
<name>A0A066XGC5_COLSU</name>
<dbReference type="Proteomes" id="UP000027238">
    <property type="component" value="Unassembled WGS sequence"/>
</dbReference>
<protein>
    <submittedName>
        <fullName evidence="3">Putative short chain dehydrogenase</fullName>
    </submittedName>
</protein>
<dbReference type="GO" id="GO:0016616">
    <property type="term" value="F:oxidoreductase activity, acting on the CH-OH group of donors, NAD or NADP as acceptor"/>
    <property type="evidence" value="ECO:0007669"/>
    <property type="project" value="UniProtKB-ARBA"/>
</dbReference>
<proteinExistence type="inferred from homology"/>
<dbReference type="GO" id="GO:0050664">
    <property type="term" value="F:oxidoreductase activity, acting on NAD(P)H, oxygen as acceptor"/>
    <property type="evidence" value="ECO:0007669"/>
    <property type="project" value="TreeGrafter"/>
</dbReference>
<dbReference type="EMBL" id="JMSE01000699">
    <property type="protein sequence ID" value="KDN68223.1"/>
    <property type="molecule type" value="Genomic_DNA"/>
</dbReference>
<dbReference type="STRING" id="1173701.A0A066XGC5"/>
<keyword evidence="4" id="KW-1185">Reference proteome</keyword>
<dbReference type="Gene3D" id="3.40.50.720">
    <property type="entry name" value="NAD(P)-binding Rossmann-like Domain"/>
    <property type="match status" value="1"/>
</dbReference>